<dbReference type="Proteomes" id="UP000683925">
    <property type="component" value="Unassembled WGS sequence"/>
</dbReference>
<evidence type="ECO:0000313" key="2">
    <source>
        <dbReference type="EMBL" id="CAD8191002.1"/>
    </source>
</evidence>
<accession>A0A8S1WP63</accession>
<keyword evidence="1" id="KW-0472">Membrane</keyword>
<feature type="transmembrane region" description="Helical" evidence="1">
    <location>
        <begin position="98"/>
        <end position="118"/>
    </location>
</feature>
<keyword evidence="3" id="KW-1185">Reference proteome</keyword>
<evidence type="ECO:0000313" key="3">
    <source>
        <dbReference type="Proteomes" id="UP000683925"/>
    </source>
</evidence>
<protein>
    <recommendedName>
        <fullName evidence="4">Transmembrane protein</fullName>
    </recommendedName>
</protein>
<feature type="transmembrane region" description="Helical" evidence="1">
    <location>
        <begin position="130"/>
        <end position="151"/>
    </location>
</feature>
<organism evidence="2 3">
    <name type="scientific">Paramecium octaurelia</name>
    <dbReference type="NCBI Taxonomy" id="43137"/>
    <lineage>
        <taxon>Eukaryota</taxon>
        <taxon>Sar</taxon>
        <taxon>Alveolata</taxon>
        <taxon>Ciliophora</taxon>
        <taxon>Intramacronucleata</taxon>
        <taxon>Oligohymenophorea</taxon>
        <taxon>Peniculida</taxon>
        <taxon>Parameciidae</taxon>
        <taxon>Paramecium</taxon>
    </lineage>
</organism>
<dbReference type="OrthoDB" id="323045at2759"/>
<reference evidence="2" key="1">
    <citation type="submission" date="2021-01" db="EMBL/GenBank/DDBJ databases">
        <authorList>
            <consortium name="Genoscope - CEA"/>
            <person name="William W."/>
        </authorList>
    </citation>
    <scope>NUCLEOTIDE SEQUENCE</scope>
</reference>
<dbReference type="PANTHER" id="PTHR38934:SF6">
    <property type="entry name" value="CHROMOSOME UNDETERMINED SCAFFOLD_176, WHOLE GENOME SHOTGUN SEQUENCE"/>
    <property type="match status" value="1"/>
</dbReference>
<keyword evidence="1" id="KW-0812">Transmembrane</keyword>
<sequence length="184" mass="21177">MICNIFLLGIFSCYLSKKNAVPMNLSVLVEGIKSQTNQGAKQYFTILLIKKTLFIVNLVAMQGLMGVQSLITACLSGVFSCYFYIIKPFKNNFENIKIIITEMLIVLNLLIFSLYEILKQNQDKEQAERLGWINICGFTLILLTTLSIDIYQQFLQYKELVISKVSICLRISRMKTQQSRILFF</sequence>
<gene>
    <name evidence="2" type="ORF">POCTA_138.1.T0980215</name>
</gene>
<keyword evidence="1" id="KW-1133">Transmembrane helix</keyword>
<dbReference type="AlphaFoldDB" id="A0A8S1WP63"/>
<evidence type="ECO:0000256" key="1">
    <source>
        <dbReference type="SAM" id="Phobius"/>
    </source>
</evidence>
<name>A0A8S1WP63_PAROT</name>
<feature type="transmembrane region" description="Helical" evidence="1">
    <location>
        <begin position="67"/>
        <end position="86"/>
    </location>
</feature>
<dbReference type="EMBL" id="CAJJDP010000097">
    <property type="protein sequence ID" value="CAD8191002.1"/>
    <property type="molecule type" value="Genomic_DNA"/>
</dbReference>
<evidence type="ECO:0008006" key="4">
    <source>
        <dbReference type="Google" id="ProtNLM"/>
    </source>
</evidence>
<proteinExistence type="predicted"/>
<dbReference type="PANTHER" id="PTHR38934">
    <property type="entry name" value="HYPHALLY REGULATED CELL WALL PROTEIN 1"/>
    <property type="match status" value="1"/>
</dbReference>
<comment type="caution">
    <text evidence="2">The sequence shown here is derived from an EMBL/GenBank/DDBJ whole genome shotgun (WGS) entry which is preliminary data.</text>
</comment>